<gene>
    <name evidence="2" type="ORF">EVAR_44397_1</name>
</gene>
<evidence type="ECO:0000313" key="2">
    <source>
        <dbReference type="EMBL" id="GBP65752.1"/>
    </source>
</evidence>
<protein>
    <submittedName>
        <fullName evidence="2">Uncharacterized protein</fullName>
    </submittedName>
</protein>
<accession>A0A4C1XRY7</accession>
<evidence type="ECO:0000256" key="1">
    <source>
        <dbReference type="SAM" id="MobiDB-lite"/>
    </source>
</evidence>
<evidence type="ECO:0000313" key="3">
    <source>
        <dbReference type="Proteomes" id="UP000299102"/>
    </source>
</evidence>
<name>A0A4C1XRY7_EUMVA</name>
<reference evidence="2 3" key="1">
    <citation type="journal article" date="2019" name="Commun. Biol.">
        <title>The bagworm genome reveals a unique fibroin gene that provides high tensile strength.</title>
        <authorList>
            <person name="Kono N."/>
            <person name="Nakamura H."/>
            <person name="Ohtoshi R."/>
            <person name="Tomita M."/>
            <person name="Numata K."/>
            <person name="Arakawa K."/>
        </authorList>
    </citation>
    <scope>NUCLEOTIDE SEQUENCE [LARGE SCALE GENOMIC DNA]</scope>
</reference>
<feature type="region of interest" description="Disordered" evidence="1">
    <location>
        <begin position="112"/>
        <end position="133"/>
    </location>
</feature>
<keyword evidence="3" id="KW-1185">Reference proteome</keyword>
<dbReference type="Proteomes" id="UP000299102">
    <property type="component" value="Unassembled WGS sequence"/>
</dbReference>
<comment type="caution">
    <text evidence="2">The sequence shown here is derived from an EMBL/GenBank/DDBJ whole genome shotgun (WGS) entry which is preliminary data.</text>
</comment>
<dbReference type="EMBL" id="BGZK01000938">
    <property type="protein sequence ID" value="GBP65752.1"/>
    <property type="molecule type" value="Genomic_DNA"/>
</dbReference>
<proteinExistence type="predicted"/>
<organism evidence="2 3">
    <name type="scientific">Eumeta variegata</name>
    <name type="common">Bagworm moth</name>
    <name type="synonym">Eumeta japonica</name>
    <dbReference type="NCBI Taxonomy" id="151549"/>
    <lineage>
        <taxon>Eukaryota</taxon>
        <taxon>Metazoa</taxon>
        <taxon>Ecdysozoa</taxon>
        <taxon>Arthropoda</taxon>
        <taxon>Hexapoda</taxon>
        <taxon>Insecta</taxon>
        <taxon>Pterygota</taxon>
        <taxon>Neoptera</taxon>
        <taxon>Endopterygota</taxon>
        <taxon>Lepidoptera</taxon>
        <taxon>Glossata</taxon>
        <taxon>Ditrysia</taxon>
        <taxon>Tineoidea</taxon>
        <taxon>Psychidae</taxon>
        <taxon>Oiketicinae</taxon>
        <taxon>Eumeta</taxon>
    </lineage>
</organism>
<sequence length="133" mass="14407">MSAATKAPRRASVWARCGYSACARLKRVILMVVVHYNAKSSANIKTIAKLQANHCTPNESTKDNGMLYQQKNHSSPADALGFPFQSCMHPKAINSDFLNGEIAEHGRVVRTKRPPAHPEARGGGRGALVAARI</sequence>
<dbReference type="AlphaFoldDB" id="A0A4C1XRY7"/>